<dbReference type="InterPro" id="IPR006047">
    <property type="entry name" value="GH13_cat_dom"/>
</dbReference>
<keyword evidence="5" id="KW-0326">Glycosidase</keyword>
<evidence type="ECO:0000256" key="3">
    <source>
        <dbReference type="ARBA" id="ARBA00022490"/>
    </source>
</evidence>
<dbReference type="EMBL" id="MPKA01000083">
    <property type="protein sequence ID" value="OLU45600.1"/>
    <property type="molecule type" value="Genomic_DNA"/>
</dbReference>
<keyword evidence="4 7" id="KW-0378">Hydrolase</keyword>
<dbReference type="Pfam" id="PF00128">
    <property type="entry name" value="Alpha-amylase"/>
    <property type="match status" value="1"/>
</dbReference>
<dbReference type="AlphaFoldDB" id="A0A1U7NLJ6"/>
<feature type="domain" description="Glycosyl hydrolase family 13 catalytic" evidence="6">
    <location>
        <begin position="15"/>
        <end position="421"/>
    </location>
</feature>
<dbReference type="GO" id="GO:0005737">
    <property type="term" value="C:cytoplasm"/>
    <property type="evidence" value="ECO:0007669"/>
    <property type="project" value="UniProtKB-SubCell"/>
</dbReference>
<dbReference type="Gene3D" id="2.60.40.1180">
    <property type="entry name" value="Golgi alpha-mannosidase II"/>
    <property type="match status" value="1"/>
</dbReference>
<keyword evidence="8" id="KW-1185">Reference proteome</keyword>
<dbReference type="GO" id="GO:0004556">
    <property type="term" value="F:alpha-amylase activity"/>
    <property type="evidence" value="ECO:0007669"/>
    <property type="project" value="TreeGrafter"/>
</dbReference>
<sequence>METRKDWWKNSVIYQIYPRSFMDSNGDGIGDLNGIRQKLDYLKLLGVDVLWLSPVYASPNADNGYDISDYRAIMEDFGTMEDFDAFLAEAHEKGLKIVMDLVVNHTSDEHAWFLEARSSKENPYRDYYIWKDGDTEPNNWGSVFSGSAWEKDEATNQWYLHLFATKQPDLNWENEKVRQEVYSMMTWWLDKGVDGFRMDVINLISKDQRFLDAPTYGGLYGNSMIYTANGPRVHEFLKEMNRNVLSKYDIVTVGEAPGVTVEEAKKYTSADENELNMVFQFEMMSIDQGEYGKWTPIPFDLRKMKQNFKKWQEGLADQGWNSLYWNNHDQPRIVSRFGNASEEWRKKSAKMLGLCLHMHQGTPYIYQGEEIGMTNVRFDSIEDYKDVEILNAYKELVKDSKRLSEDTFMEGGYRMSRDNARTPMQWNDQKNGGFSSGQPWIGVNPNYRTINAEEALADPDSVFYFYQKLIDLRHKLPILTNGVYKQYLEEDENVYVFSREGENESLVVLCNFSRSPQHVVLPDELVGNAQLLLSNEEEKELQKEMDLTPYEGIVYQIKK</sequence>
<dbReference type="NCBIfam" id="NF008183">
    <property type="entry name" value="PRK10933.1"/>
    <property type="match status" value="1"/>
</dbReference>
<proteinExistence type="inferred from homology"/>
<accession>A0A1U7NLJ6</accession>
<name>A0A1U7NLJ6_9FIRM</name>
<dbReference type="GO" id="GO:0009313">
    <property type="term" value="P:oligosaccharide catabolic process"/>
    <property type="evidence" value="ECO:0007669"/>
    <property type="project" value="TreeGrafter"/>
</dbReference>
<dbReference type="InterPro" id="IPR056300">
    <property type="entry name" value="SusG-like_C"/>
</dbReference>
<dbReference type="PANTHER" id="PTHR10357:SF184">
    <property type="entry name" value="OLIGO-1,6-GLUCOSIDASE 1"/>
    <property type="match status" value="1"/>
</dbReference>
<dbReference type="FunFam" id="3.20.20.80:FF:000014">
    <property type="entry name" value="Alpha,alpha-phosphotrehalase"/>
    <property type="match status" value="1"/>
</dbReference>
<evidence type="ECO:0000256" key="4">
    <source>
        <dbReference type="ARBA" id="ARBA00022801"/>
    </source>
</evidence>
<organism evidence="7 8">
    <name type="scientific">Dubosiella newyorkensis</name>
    <dbReference type="NCBI Taxonomy" id="1862672"/>
    <lineage>
        <taxon>Bacteria</taxon>
        <taxon>Bacillati</taxon>
        <taxon>Bacillota</taxon>
        <taxon>Erysipelotrichia</taxon>
        <taxon>Erysipelotrichales</taxon>
        <taxon>Erysipelotrichaceae</taxon>
        <taxon>Dubosiella</taxon>
    </lineage>
</organism>
<comment type="subcellular location">
    <subcellularLocation>
        <location evidence="1">Cytoplasm</location>
    </subcellularLocation>
</comment>
<dbReference type="Proteomes" id="UP000186705">
    <property type="component" value="Unassembled WGS sequence"/>
</dbReference>
<dbReference type="SMART" id="SM00642">
    <property type="entry name" value="Aamy"/>
    <property type="match status" value="1"/>
</dbReference>
<comment type="caution">
    <text evidence="7">The sequence shown here is derived from an EMBL/GenBank/DDBJ whole genome shotgun (WGS) entry which is preliminary data.</text>
</comment>
<dbReference type="FunFam" id="3.20.20.80:FF:000064">
    <property type="entry name" value="Oligo-1,6-glucosidase"/>
    <property type="match status" value="1"/>
</dbReference>
<dbReference type="GeneID" id="78275902"/>
<dbReference type="STRING" id="1862672.BO225_08110"/>
<dbReference type="CDD" id="cd11333">
    <property type="entry name" value="AmyAc_SI_OligoGlu_DGase"/>
    <property type="match status" value="1"/>
</dbReference>
<dbReference type="Gene3D" id="3.90.400.10">
    <property type="entry name" value="Oligo-1,6-glucosidase, Domain 2"/>
    <property type="match status" value="1"/>
</dbReference>
<evidence type="ECO:0000313" key="7">
    <source>
        <dbReference type="EMBL" id="OLU45600.1"/>
    </source>
</evidence>
<dbReference type="InterPro" id="IPR013780">
    <property type="entry name" value="Glyco_hydro_b"/>
</dbReference>
<comment type="similarity">
    <text evidence="2">Belongs to the glycosyl hydrolase 13 family.</text>
</comment>
<keyword evidence="3" id="KW-0963">Cytoplasm</keyword>
<dbReference type="Pfam" id="PF23915">
    <property type="entry name" value="SusG_C"/>
    <property type="match status" value="1"/>
</dbReference>
<dbReference type="SUPFAM" id="SSF51445">
    <property type="entry name" value="(Trans)glycosidases"/>
    <property type="match status" value="1"/>
</dbReference>
<evidence type="ECO:0000256" key="2">
    <source>
        <dbReference type="ARBA" id="ARBA00008061"/>
    </source>
</evidence>
<dbReference type="PANTHER" id="PTHR10357">
    <property type="entry name" value="ALPHA-AMYLASE FAMILY MEMBER"/>
    <property type="match status" value="1"/>
</dbReference>
<dbReference type="InterPro" id="IPR017853">
    <property type="entry name" value="GH"/>
</dbReference>
<dbReference type="OrthoDB" id="9805159at2"/>
<reference evidence="7 8" key="1">
    <citation type="submission" date="2016-11" db="EMBL/GenBank/DDBJ databases">
        <title>Description of two novel members of the family Erysipelotrichaceae: Ileibacterium lipovorans gen. nov., sp. nov. and Dubosiella newyorkensis, gen. nov., sp. nov.</title>
        <authorList>
            <person name="Cox L.M."/>
            <person name="Sohn J."/>
            <person name="Tyrrell K.L."/>
            <person name="Citron D.M."/>
            <person name="Lawson P.A."/>
            <person name="Patel N.B."/>
            <person name="Iizumi T."/>
            <person name="Perez-Perez G.I."/>
            <person name="Goldstein E.J."/>
            <person name="Blaser M.J."/>
        </authorList>
    </citation>
    <scope>NUCLEOTIDE SEQUENCE [LARGE SCALE GENOMIC DNA]</scope>
    <source>
        <strain evidence="7 8">NYU-BL-A4</strain>
    </source>
</reference>
<dbReference type="FunFam" id="2.60.40.1180:FF:000007">
    <property type="entry name" value="Sucrose isomerase"/>
    <property type="match status" value="1"/>
</dbReference>
<dbReference type="SUPFAM" id="SSF51011">
    <property type="entry name" value="Glycosyl hydrolase domain"/>
    <property type="match status" value="1"/>
</dbReference>
<evidence type="ECO:0000313" key="8">
    <source>
        <dbReference type="Proteomes" id="UP000186705"/>
    </source>
</evidence>
<dbReference type="InterPro" id="IPR045857">
    <property type="entry name" value="O16G_dom_2"/>
</dbReference>
<dbReference type="RefSeq" id="WP_076341764.1">
    <property type="nucleotide sequence ID" value="NZ_CAPDDE010000047.1"/>
</dbReference>
<protein>
    <submittedName>
        <fullName evidence="7">Glucohydrolase</fullName>
    </submittedName>
</protein>
<evidence type="ECO:0000259" key="6">
    <source>
        <dbReference type="SMART" id="SM00642"/>
    </source>
</evidence>
<gene>
    <name evidence="7" type="ORF">BO225_08110</name>
</gene>
<dbReference type="FunFam" id="3.90.400.10:FF:000002">
    <property type="entry name" value="Sucrose isomerase"/>
    <property type="match status" value="1"/>
</dbReference>
<dbReference type="Gene3D" id="3.20.20.80">
    <property type="entry name" value="Glycosidases"/>
    <property type="match status" value="1"/>
</dbReference>
<evidence type="ECO:0000256" key="1">
    <source>
        <dbReference type="ARBA" id="ARBA00004496"/>
    </source>
</evidence>
<evidence type="ECO:0000256" key="5">
    <source>
        <dbReference type="ARBA" id="ARBA00023295"/>
    </source>
</evidence>